<evidence type="ECO:0000313" key="3">
    <source>
        <dbReference type="EMBL" id="SFZ82239.1"/>
    </source>
</evidence>
<dbReference type="RefSeq" id="WP_072339461.1">
    <property type="nucleotide sequence ID" value="NZ_FPKU01000001.1"/>
</dbReference>
<sequence>MTLPDPRPWLARWPEAAGLSPRLINLSENHTFRLEAEGYAPRILRLHRPGYQSRASIGSELAWLAALARDTTIPLPRVIAGLDGQAIQEVEPDRFAVMFHLEPGCEPQPHDALEPLFETIGAYAAEAHLHVQSWQPPAGFARQVWSAGGVLDAGGLWGDWRAAPHVGTVRATLDAVDHRLRRDLAAYGTGPDRFGLIHADMRLANLLVAPGRTTLIDFDDCGFCWFVYDFAAAISFIETSPQVPALKAAWLRGYARHRRLGPVDLAALDTMVLLRRMALLAWIGSHAETDLARSQADHFAQGTAQLGVAYLAMPELATLS</sequence>
<dbReference type="PANTHER" id="PTHR21064:SF6">
    <property type="entry name" value="AMINOGLYCOSIDE PHOSPHOTRANSFERASE DOMAIN-CONTAINING PROTEIN"/>
    <property type="match status" value="1"/>
</dbReference>
<dbReference type="OrthoDB" id="241498at2"/>
<dbReference type="InterPro" id="IPR011009">
    <property type="entry name" value="Kinase-like_dom_sf"/>
</dbReference>
<evidence type="ECO:0000259" key="2">
    <source>
        <dbReference type="Pfam" id="PF01636"/>
    </source>
</evidence>
<proteinExistence type="inferred from homology"/>
<keyword evidence="3" id="KW-0418">Kinase</keyword>
<dbReference type="Proteomes" id="UP000183447">
    <property type="component" value="Unassembled WGS sequence"/>
</dbReference>
<dbReference type="InterPro" id="IPR002575">
    <property type="entry name" value="Aminoglycoside_PTrfase"/>
</dbReference>
<dbReference type="STRING" id="665118.SAMN02983003_0958"/>
<dbReference type="Gene3D" id="3.90.1200.10">
    <property type="match status" value="1"/>
</dbReference>
<evidence type="ECO:0000256" key="1">
    <source>
        <dbReference type="ARBA" id="ARBA00038240"/>
    </source>
</evidence>
<dbReference type="Pfam" id="PF01636">
    <property type="entry name" value="APH"/>
    <property type="match status" value="1"/>
</dbReference>
<dbReference type="GO" id="GO:0009088">
    <property type="term" value="P:threonine biosynthetic process"/>
    <property type="evidence" value="ECO:0007669"/>
    <property type="project" value="TreeGrafter"/>
</dbReference>
<dbReference type="PANTHER" id="PTHR21064">
    <property type="entry name" value="AMINOGLYCOSIDE PHOSPHOTRANSFERASE DOMAIN-CONTAINING PROTEIN-RELATED"/>
    <property type="match status" value="1"/>
</dbReference>
<organism evidence="3 4">
    <name type="scientific">Devosia enhydra</name>
    <dbReference type="NCBI Taxonomy" id="665118"/>
    <lineage>
        <taxon>Bacteria</taxon>
        <taxon>Pseudomonadati</taxon>
        <taxon>Pseudomonadota</taxon>
        <taxon>Alphaproteobacteria</taxon>
        <taxon>Hyphomicrobiales</taxon>
        <taxon>Devosiaceae</taxon>
        <taxon>Devosia</taxon>
    </lineage>
</organism>
<accession>A0A1K2HUR6</accession>
<comment type="similarity">
    <text evidence="1">Belongs to the pseudomonas-type ThrB family.</text>
</comment>
<name>A0A1K2HUR6_9HYPH</name>
<keyword evidence="3" id="KW-0808">Transferase</keyword>
<reference evidence="3 4" key="1">
    <citation type="submission" date="2016-11" db="EMBL/GenBank/DDBJ databases">
        <authorList>
            <person name="Jaros S."/>
            <person name="Januszkiewicz K."/>
            <person name="Wedrychowicz H."/>
        </authorList>
    </citation>
    <scope>NUCLEOTIDE SEQUENCE [LARGE SCALE GENOMIC DNA]</scope>
    <source>
        <strain evidence="3 4">ATCC 23634</strain>
    </source>
</reference>
<dbReference type="SUPFAM" id="SSF56112">
    <property type="entry name" value="Protein kinase-like (PK-like)"/>
    <property type="match status" value="1"/>
</dbReference>
<keyword evidence="4" id="KW-1185">Reference proteome</keyword>
<gene>
    <name evidence="3" type="ORF">SAMN02983003_0958</name>
</gene>
<protein>
    <submittedName>
        <fullName evidence="3">Ser/Thr protein kinase RdoA involved in Cpx stress response, MazF antagonist</fullName>
    </submittedName>
</protein>
<dbReference type="AlphaFoldDB" id="A0A1K2HUR6"/>
<feature type="domain" description="Aminoglycoside phosphotransferase" evidence="2">
    <location>
        <begin position="27"/>
        <end position="258"/>
    </location>
</feature>
<dbReference type="InterPro" id="IPR050249">
    <property type="entry name" value="Pseudomonas-type_ThrB"/>
</dbReference>
<dbReference type="GO" id="GO:0004413">
    <property type="term" value="F:homoserine kinase activity"/>
    <property type="evidence" value="ECO:0007669"/>
    <property type="project" value="TreeGrafter"/>
</dbReference>
<dbReference type="EMBL" id="FPKU01000001">
    <property type="protein sequence ID" value="SFZ82239.1"/>
    <property type="molecule type" value="Genomic_DNA"/>
</dbReference>
<evidence type="ECO:0000313" key="4">
    <source>
        <dbReference type="Proteomes" id="UP000183447"/>
    </source>
</evidence>